<feature type="repeat" description="ANK" evidence="3">
    <location>
        <begin position="205"/>
        <end position="237"/>
    </location>
</feature>
<evidence type="ECO:0000256" key="3">
    <source>
        <dbReference type="PROSITE-ProRule" id="PRU00023"/>
    </source>
</evidence>
<protein>
    <submittedName>
        <fullName evidence="4">Ankyrin 2,3/unc44</fullName>
    </submittedName>
</protein>
<evidence type="ECO:0000256" key="1">
    <source>
        <dbReference type="ARBA" id="ARBA00022737"/>
    </source>
</evidence>
<feature type="repeat" description="ANK" evidence="3">
    <location>
        <begin position="138"/>
        <end position="170"/>
    </location>
</feature>
<accession>R4WDF1</accession>
<keyword evidence="2 3" id="KW-0040">ANK repeat</keyword>
<evidence type="ECO:0000313" key="4">
    <source>
        <dbReference type="EMBL" id="BAN20704.1"/>
    </source>
</evidence>
<feature type="repeat" description="ANK" evidence="3">
    <location>
        <begin position="34"/>
        <end position="66"/>
    </location>
</feature>
<dbReference type="Pfam" id="PF13637">
    <property type="entry name" value="Ank_4"/>
    <property type="match status" value="1"/>
</dbReference>
<dbReference type="InterPro" id="IPR036770">
    <property type="entry name" value="Ankyrin_rpt-contain_sf"/>
</dbReference>
<dbReference type="GO" id="GO:0004842">
    <property type="term" value="F:ubiquitin-protein transferase activity"/>
    <property type="evidence" value="ECO:0007669"/>
    <property type="project" value="TreeGrafter"/>
</dbReference>
<dbReference type="EMBL" id="AK417489">
    <property type="protein sequence ID" value="BAN20704.1"/>
    <property type="molecule type" value="mRNA"/>
</dbReference>
<dbReference type="GO" id="GO:0085020">
    <property type="term" value="P:protein K6-linked ubiquitination"/>
    <property type="evidence" value="ECO:0007669"/>
    <property type="project" value="TreeGrafter"/>
</dbReference>
<keyword evidence="1" id="KW-0677">Repeat</keyword>
<dbReference type="AlphaFoldDB" id="R4WDF1"/>
<dbReference type="PROSITE" id="PS50297">
    <property type="entry name" value="ANK_REP_REGION"/>
    <property type="match status" value="5"/>
</dbReference>
<dbReference type="Pfam" id="PF12796">
    <property type="entry name" value="Ank_2"/>
    <property type="match status" value="1"/>
</dbReference>
<feature type="repeat" description="ANK" evidence="3">
    <location>
        <begin position="105"/>
        <end position="137"/>
    </location>
</feature>
<evidence type="ECO:0000256" key="2">
    <source>
        <dbReference type="ARBA" id="ARBA00023043"/>
    </source>
</evidence>
<organism evidence="4">
    <name type="scientific">Riptortus pedestris</name>
    <name type="common">Bean bug</name>
    <dbReference type="NCBI Taxonomy" id="329032"/>
    <lineage>
        <taxon>Eukaryota</taxon>
        <taxon>Metazoa</taxon>
        <taxon>Ecdysozoa</taxon>
        <taxon>Arthropoda</taxon>
        <taxon>Hexapoda</taxon>
        <taxon>Insecta</taxon>
        <taxon>Pterygota</taxon>
        <taxon>Neoptera</taxon>
        <taxon>Paraneoptera</taxon>
        <taxon>Hemiptera</taxon>
        <taxon>Heteroptera</taxon>
        <taxon>Panheteroptera</taxon>
        <taxon>Pentatomomorpha</taxon>
        <taxon>Coreoidea</taxon>
        <taxon>Alydidae</taxon>
        <taxon>Riptortus</taxon>
    </lineage>
</organism>
<proteinExistence type="evidence at transcript level"/>
<dbReference type="PANTHER" id="PTHR24171">
    <property type="entry name" value="ANKYRIN REPEAT DOMAIN-CONTAINING PROTEIN 39-RELATED"/>
    <property type="match status" value="1"/>
</dbReference>
<feature type="repeat" description="ANK" evidence="3">
    <location>
        <begin position="72"/>
        <end position="104"/>
    </location>
</feature>
<dbReference type="GO" id="GO:0070531">
    <property type="term" value="C:BRCA1-A complex"/>
    <property type="evidence" value="ECO:0007669"/>
    <property type="project" value="TreeGrafter"/>
</dbReference>
<feature type="repeat" description="ANK" evidence="3">
    <location>
        <begin position="172"/>
        <end position="204"/>
    </location>
</feature>
<dbReference type="SMART" id="SM00248">
    <property type="entry name" value="ANK"/>
    <property type="match status" value="6"/>
</dbReference>
<dbReference type="InterPro" id="IPR002110">
    <property type="entry name" value="Ankyrin_rpt"/>
</dbReference>
<dbReference type="SUPFAM" id="SSF48403">
    <property type="entry name" value="Ankyrin repeat"/>
    <property type="match status" value="1"/>
</dbReference>
<dbReference type="PRINTS" id="PR01415">
    <property type="entry name" value="ANKYRIN"/>
</dbReference>
<dbReference type="GO" id="GO:0031436">
    <property type="term" value="C:BRCA1-BARD1 complex"/>
    <property type="evidence" value="ECO:0007669"/>
    <property type="project" value="TreeGrafter"/>
</dbReference>
<reference evidence="4" key="1">
    <citation type="journal article" date="2013" name="PLoS ONE">
        <title>Gene expression in gut symbiotic organ of stinkbug affected by extracellular bacterial symbiont.</title>
        <authorList>
            <person name="Futahashi R."/>
            <person name="Tanaka K."/>
            <person name="Tanahashi M."/>
            <person name="Nikoh N."/>
            <person name="Kikuchi Y."/>
            <person name="Lee B.L."/>
            <person name="Fukatsu T."/>
        </authorList>
    </citation>
    <scope>NUCLEOTIDE SEQUENCE</scope>
    <source>
        <tissue evidence="4">Midgut</tissue>
    </source>
</reference>
<sequence>MPSDERETIMSSVVAETIRTLVQVGAQMDPEDDAGLTPLVHAVLKEDLSMIRTLTSCGASVNYQCDFDTEFPGAAALHQAAAKGAPATIKLLLELGAQVNLQDDFERTPLHWAAWEGNLPGLQLLEEAGGDLDAEEAWGRTLLHLAANGGHTQVAEWLLDRGADPNSICNSQLNTPLHVAASGGHTDIMRLLLERGAILECPDIDDGTPLVSAIRHDQPEAVKLLLEYGANPRAIDDFLNAEDD</sequence>
<dbReference type="PROSITE" id="PS50088">
    <property type="entry name" value="ANK_REPEAT"/>
    <property type="match status" value="6"/>
</dbReference>
<dbReference type="Gene3D" id="1.25.40.20">
    <property type="entry name" value="Ankyrin repeat-containing domain"/>
    <property type="match status" value="3"/>
</dbReference>
<name>R4WDF1_RIPPE</name>